<keyword evidence="3" id="KW-1185">Reference proteome</keyword>
<feature type="non-terminal residue" evidence="2">
    <location>
        <position position="368"/>
    </location>
</feature>
<dbReference type="AlphaFoldDB" id="A0A139A179"/>
<reference evidence="2 3" key="1">
    <citation type="journal article" date="2015" name="Genome Biol. Evol.">
        <title>Phylogenomic analyses indicate that early fungi evolved digesting cell walls of algal ancestors of land plants.</title>
        <authorList>
            <person name="Chang Y."/>
            <person name="Wang S."/>
            <person name="Sekimoto S."/>
            <person name="Aerts A.L."/>
            <person name="Choi C."/>
            <person name="Clum A."/>
            <person name="LaButti K.M."/>
            <person name="Lindquist E.A."/>
            <person name="Yee Ngan C."/>
            <person name="Ohm R.A."/>
            <person name="Salamov A.A."/>
            <person name="Grigoriev I.V."/>
            <person name="Spatafora J.W."/>
            <person name="Berbee M.L."/>
        </authorList>
    </citation>
    <scope>NUCLEOTIDE SEQUENCE [LARGE SCALE GENOMIC DNA]</scope>
    <source>
        <strain evidence="2 3">JEL478</strain>
    </source>
</reference>
<dbReference type="EMBL" id="KQ965827">
    <property type="protein sequence ID" value="KXS10378.1"/>
    <property type="molecule type" value="Genomic_DNA"/>
</dbReference>
<organism evidence="2 3">
    <name type="scientific">Gonapodya prolifera (strain JEL478)</name>
    <name type="common">Monoblepharis prolifera</name>
    <dbReference type="NCBI Taxonomy" id="1344416"/>
    <lineage>
        <taxon>Eukaryota</taxon>
        <taxon>Fungi</taxon>
        <taxon>Fungi incertae sedis</taxon>
        <taxon>Chytridiomycota</taxon>
        <taxon>Chytridiomycota incertae sedis</taxon>
        <taxon>Monoblepharidomycetes</taxon>
        <taxon>Monoblepharidales</taxon>
        <taxon>Gonapodyaceae</taxon>
        <taxon>Gonapodya</taxon>
    </lineage>
</organism>
<protein>
    <submittedName>
        <fullName evidence="2">Uncharacterized protein</fullName>
    </submittedName>
</protein>
<evidence type="ECO:0000256" key="1">
    <source>
        <dbReference type="SAM" id="MobiDB-lite"/>
    </source>
</evidence>
<feature type="region of interest" description="Disordered" evidence="1">
    <location>
        <begin position="118"/>
        <end position="142"/>
    </location>
</feature>
<evidence type="ECO:0000313" key="2">
    <source>
        <dbReference type="EMBL" id="KXS10378.1"/>
    </source>
</evidence>
<feature type="compositionally biased region" description="Low complexity" evidence="1">
    <location>
        <begin position="118"/>
        <end position="128"/>
    </location>
</feature>
<dbReference type="Proteomes" id="UP000070544">
    <property type="component" value="Unassembled WGS sequence"/>
</dbReference>
<proteinExistence type="predicted"/>
<accession>A0A139A179</accession>
<gene>
    <name evidence="2" type="ORF">M427DRAFT_148802</name>
</gene>
<name>A0A139A179_GONPJ</name>
<evidence type="ECO:0000313" key="3">
    <source>
        <dbReference type="Proteomes" id="UP000070544"/>
    </source>
</evidence>
<sequence length="368" mass="39634">MRYPASAAQNNRTEGRESLPIVTHLSVLTTKWSVPTLRAPIVPSRDALWARFTATPLLDARSPPGGACWTSARVPPVATPETLVRYQGCEICLRRGVRVVGLAVCACRLDDAAPAPRVRVSRGSGNRGAPDVGHEGVLGCEEGGARGAQGGAELDEVGEHGGGERQVELLRRGAVNAEDGRREVEMRESRWWWLWWSLVAVQFRRESRRRAGIERTTVAAFRAEIPVPSKTSAVIWAWIFSTASASGTSSAGAIHAAILARNASNSSSAKESLASAKSSVVHSEGKDRIARVYEDADASARMSATGRRAAMGTKISSGREVKDIRLSTGGTRSTPRKLQLQSIAGNKFSYLQVIVTQNAVRWVETEGK</sequence>